<comment type="caution">
    <text evidence="2">The sequence shown here is derived from an EMBL/GenBank/DDBJ whole genome shotgun (WGS) entry which is preliminary data.</text>
</comment>
<evidence type="ECO:0000313" key="3">
    <source>
        <dbReference type="Proteomes" id="UP000266841"/>
    </source>
</evidence>
<dbReference type="OrthoDB" id="47620at2759"/>
<dbReference type="EMBL" id="AGNL01028881">
    <property type="protein sequence ID" value="EJK57257.1"/>
    <property type="molecule type" value="Genomic_DNA"/>
</dbReference>
<feature type="non-terminal residue" evidence="2">
    <location>
        <position position="110"/>
    </location>
</feature>
<keyword evidence="3" id="KW-1185">Reference proteome</keyword>
<feature type="chain" id="PRO_5003841038" evidence="1">
    <location>
        <begin position="26"/>
        <end position="110"/>
    </location>
</feature>
<reference evidence="2 3" key="1">
    <citation type="journal article" date="2012" name="Genome Biol.">
        <title>Genome and low-iron response of an oceanic diatom adapted to chronic iron limitation.</title>
        <authorList>
            <person name="Lommer M."/>
            <person name="Specht M."/>
            <person name="Roy A.S."/>
            <person name="Kraemer L."/>
            <person name="Andreson R."/>
            <person name="Gutowska M.A."/>
            <person name="Wolf J."/>
            <person name="Bergner S.V."/>
            <person name="Schilhabel M.B."/>
            <person name="Klostermeier U.C."/>
            <person name="Beiko R.G."/>
            <person name="Rosenstiel P."/>
            <person name="Hippler M."/>
            <person name="Laroche J."/>
        </authorList>
    </citation>
    <scope>NUCLEOTIDE SEQUENCE [LARGE SCALE GENOMIC DNA]</scope>
    <source>
        <strain evidence="2 3">CCMP1005</strain>
    </source>
</reference>
<protein>
    <submittedName>
        <fullName evidence="2">Uncharacterized protein</fullName>
    </submittedName>
</protein>
<accession>K0SF77</accession>
<evidence type="ECO:0000313" key="2">
    <source>
        <dbReference type="EMBL" id="EJK57257.1"/>
    </source>
</evidence>
<name>K0SF77_THAOC</name>
<proteinExistence type="predicted"/>
<feature type="signal peptide" evidence="1">
    <location>
        <begin position="1"/>
        <end position="25"/>
    </location>
</feature>
<evidence type="ECO:0000256" key="1">
    <source>
        <dbReference type="SAM" id="SignalP"/>
    </source>
</evidence>
<gene>
    <name evidence="2" type="ORF">THAOC_22722</name>
</gene>
<keyword evidence="1" id="KW-0732">Signal</keyword>
<sequence length="110" mass="12074">MVSSALLGGTVLLLCGSAAVRCVSALQVSEETGRLLHGRVLGEESSSAVLDREPTDWWTRLFSGEGTAAAPENRRSHSATVYRYETDEDEMIEYMIISGGFTDQDWKTFP</sequence>
<organism evidence="2 3">
    <name type="scientific">Thalassiosira oceanica</name>
    <name type="common">Marine diatom</name>
    <dbReference type="NCBI Taxonomy" id="159749"/>
    <lineage>
        <taxon>Eukaryota</taxon>
        <taxon>Sar</taxon>
        <taxon>Stramenopiles</taxon>
        <taxon>Ochrophyta</taxon>
        <taxon>Bacillariophyta</taxon>
        <taxon>Coscinodiscophyceae</taxon>
        <taxon>Thalassiosirophycidae</taxon>
        <taxon>Thalassiosirales</taxon>
        <taxon>Thalassiosiraceae</taxon>
        <taxon>Thalassiosira</taxon>
    </lineage>
</organism>
<dbReference type="Proteomes" id="UP000266841">
    <property type="component" value="Unassembled WGS sequence"/>
</dbReference>
<dbReference type="AlphaFoldDB" id="K0SF77"/>